<sequence length="75" mass="8700">MKSLICSLVGHDFKVTKKVTNYVSEFQCLHCKKEMTTNVNGILIPLTSKQKEINEVLHYIHKKKKKKATLFSTNY</sequence>
<dbReference type="EMBL" id="BMFQ01000001">
    <property type="protein sequence ID" value="GGG38695.1"/>
    <property type="molecule type" value="Genomic_DNA"/>
</dbReference>
<proteinExistence type="predicted"/>
<protein>
    <submittedName>
        <fullName evidence="1">Uncharacterized protein</fullName>
    </submittedName>
</protein>
<dbReference type="Proteomes" id="UP000625976">
    <property type="component" value="Unassembled WGS sequence"/>
</dbReference>
<evidence type="ECO:0000313" key="1">
    <source>
        <dbReference type="EMBL" id="GGG38695.1"/>
    </source>
</evidence>
<evidence type="ECO:0000313" key="2">
    <source>
        <dbReference type="Proteomes" id="UP000625976"/>
    </source>
</evidence>
<reference evidence="1" key="2">
    <citation type="submission" date="2020-09" db="EMBL/GenBank/DDBJ databases">
        <authorList>
            <person name="Sun Q."/>
            <person name="Zhou Y."/>
        </authorList>
    </citation>
    <scope>NUCLEOTIDE SEQUENCE</scope>
    <source>
        <strain evidence="1">CGMCC 1.12751</strain>
    </source>
</reference>
<comment type="caution">
    <text evidence="1">The sequence shown here is derived from an EMBL/GenBank/DDBJ whole genome shotgun (WGS) entry which is preliminary data.</text>
</comment>
<reference evidence="1" key="1">
    <citation type="journal article" date="2014" name="Int. J. Syst. Evol. Microbiol.">
        <title>Complete genome sequence of Corynebacterium casei LMG S-19264T (=DSM 44701T), isolated from a smear-ripened cheese.</title>
        <authorList>
            <consortium name="US DOE Joint Genome Institute (JGI-PGF)"/>
            <person name="Walter F."/>
            <person name="Albersmeier A."/>
            <person name="Kalinowski J."/>
            <person name="Ruckert C."/>
        </authorList>
    </citation>
    <scope>NUCLEOTIDE SEQUENCE</scope>
    <source>
        <strain evidence="1">CGMCC 1.12751</strain>
    </source>
</reference>
<name>A0A917GDD9_9FLAO</name>
<gene>
    <name evidence="1" type="ORF">GCM10010976_08070</name>
</gene>
<keyword evidence="2" id="KW-1185">Reference proteome</keyword>
<accession>A0A917GDD9</accession>
<organism evidence="1 2">
    <name type="scientific">Bizionia arctica</name>
    <dbReference type="NCBI Taxonomy" id="1495645"/>
    <lineage>
        <taxon>Bacteria</taxon>
        <taxon>Pseudomonadati</taxon>
        <taxon>Bacteroidota</taxon>
        <taxon>Flavobacteriia</taxon>
        <taxon>Flavobacteriales</taxon>
        <taxon>Flavobacteriaceae</taxon>
        <taxon>Bizionia</taxon>
    </lineage>
</organism>
<dbReference type="AlphaFoldDB" id="A0A917GDD9"/>